<dbReference type="InterPro" id="IPR029787">
    <property type="entry name" value="Nucleotide_cyclase"/>
</dbReference>
<evidence type="ECO:0000259" key="4">
    <source>
        <dbReference type="PROSITE" id="PS50887"/>
    </source>
</evidence>
<keyword evidence="6" id="KW-1185">Reference proteome</keyword>
<feature type="region of interest" description="Disordered" evidence="1">
    <location>
        <begin position="201"/>
        <end position="222"/>
    </location>
</feature>
<organism evidence="5 6">
    <name type="scientific">Ferrimonas marina</name>
    <dbReference type="NCBI Taxonomy" id="299255"/>
    <lineage>
        <taxon>Bacteria</taxon>
        <taxon>Pseudomonadati</taxon>
        <taxon>Pseudomonadota</taxon>
        <taxon>Gammaproteobacteria</taxon>
        <taxon>Alteromonadales</taxon>
        <taxon>Ferrimonadaceae</taxon>
        <taxon>Ferrimonas</taxon>
    </lineage>
</organism>
<dbReference type="SMART" id="SM00052">
    <property type="entry name" value="EAL"/>
    <property type="match status" value="1"/>
</dbReference>
<feature type="transmembrane region" description="Helical" evidence="2">
    <location>
        <begin position="132"/>
        <end position="149"/>
    </location>
</feature>
<gene>
    <name evidence="5" type="ORF">SAMN02745129_4741</name>
</gene>
<evidence type="ECO:0000256" key="1">
    <source>
        <dbReference type="SAM" id="MobiDB-lite"/>
    </source>
</evidence>
<dbReference type="Pfam" id="PF00563">
    <property type="entry name" value="EAL"/>
    <property type="match status" value="1"/>
</dbReference>
<feature type="domain" description="GGDEF" evidence="4">
    <location>
        <begin position="242"/>
        <end position="373"/>
    </location>
</feature>
<evidence type="ECO:0000313" key="6">
    <source>
        <dbReference type="Proteomes" id="UP000184268"/>
    </source>
</evidence>
<dbReference type="Proteomes" id="UP000184268">
    <property type="component" value="Unassembled WGS sequence"/>
</dbReference>
<dbReference type="Pfam" id="PF00990">
    <property type="entry name" value="GGDEF"/>
    <property type="match status" value="1"/>
</dbReference>
<feature type="domain" description="EAL" evidence="3">
    <location>
        <begin position="382"/>
        <end position="632"/>
    </location>
</feature>
<keyword evidence="2" id="KW-0812">Transmembrane</keyword>
<protein>
    <submittedName>
        <fullName evidence="5">EAL domain, c-di-GMP-specific phosphodiesterase class I (Or its enzymatically inactive variant)</fullName>
    </submittedName>
</protein>
<dbReference type="InterPro" id="IPR001633">
    <property type="entry name" value="EAL_dom"/>
</dbReference>
<dbReference type="AlphaFoldDB" id="A0A1M5Z6R3"/>
<dbReference type="InterPro" id="IPR035919">
    <property type="entry name" value="EAL_sf"/>
</dbReference>
<evidence type="ECO:0000256" key="2">
    <source>
        <dbReference type="SAM" id="Phobius"/>
    </source>
</evidence>
<dbReference type="PROSITE" id="PS50883">
    <property type="entry name" value="EAL"/>
    <property type="match status" value="1"/>
</dbReference>
<dbReference type="Gene3D" id="3.30.70.270">
    <property type="match status" value="1"/>
</dbReference>
<proteinExistence type="predicted"/>
<dbReference type="PANTHER" id="PTHR33121:SF79">
    <property type="entry name" value="CYCLIC DI-GMP PHOSPHODIESTERASE PDED-RELATED"/>
    <property type="match status" value="1"/>
</dbReference>
<feature type="compositionally biased region" description="Low complexity" evidence="1">
    <location>
        <begin position="201"/>
        <end position="214"/>
    </location>
</feature>
<sequence>MMPGVRSALLAIALAWLVGLVTLTLYRVSVAEQMMQRDADVITGQVRTTEHGDLPMLFDQLGQHYRFQYAQLKELTDVLPQTLAAPTAEPHWLQPILSEGTGQRQLKLASTELQFGLSPNNYLKASKAGYRYALLSFSLMALLLALISWRRNHAIQAQLLSLCQSLQPTGALNKRLPPHSGPLTPLLKLADELHLSYQNQLKQMKSQNAQQQDQAKQDPVTRLPNRVAFNQRLTGEGLETQSEGFLMLVRAGALEEINQRSGKEAGDSYLKLLAVTLKSQIASLEDAGLYRYSGADFLIQAPSSDAEAIGARIKPMEHTLAELAKRLEVDSAGYLAVVPYQPHDRLSQLLMHLDTGIAMAASQGPNTGYLMTSSLLSVELDRDHWQQVIDEIIDSANIQVVSQCITAPRQGQELYRELLVRFRNSQGQPLATETVFAMAARCGRAIELDKLVFTILLNRLNSEADSHAHYGINLSPRAMLDPGFRQWVLDRLSQHHELAGRLILELTERSLEMAPAELEPWVERAGTLGVRIAIDRFGNGLTSFKALQQLRPSYVKLTHEYVKGIEDNGDNRFFIKMLLDLAARLEIQVVATHVEQVEERLTLEALRLDGLQGNLIAPPQPWSQPQSENRIQ</sequence>
<dbReference type="RefSeq" id="WP_082766746.1">
    <property type="nucleotide sequence ID" value="NZ_FQXG01000009.1"/>
</dbReference>
<feature type="transmembrane region" description="Helical" evidence="2">
    <location>
        <begin position="6"/>
        <end position="26"/>
    </location>
</feature>
<dbReference type="SMART" id="SM00267">
    <property type="entry name" value="GGDEF"/>
    <property type="match status" value="1"/>
</dbReference>
<keyword evidence="2" id="KW-1133">Transmembrane helix</keyword>
<name>A0A1M5Z6R3_9GAMM</name>
<evidence type="ECO:0000313" key="5">
    <source>
        <dbReference type="EMBL" id="SHI19778.1"/>
    </source>
</evidence>
<dbReference type="InterPro" id="IPR050706">
    <property type="entry name" value="Cyclic-di-GMP_PDE-like"/>
</dbReference>
<reference evidence="5 6" key="1">
    <citation type="submission" date="2016-11" db="EMBL/GenBank/DDBJ databases">
        <authorList>
            <person name="Jaros S."/>
            <person name="Januszkiewicz K."/>
            <person name="Wedrychowicz H."/>
        </authorList>
    </citation>
    <scope>NUCLEOTIDE SEQUENCE [LARGE SCALE GENOMIC DNA]</scope>
    <source>
        <strain evidence="5 6">DSM 16917</strain>
    </source>
</reference>
<dbReference type="SUPFAM" id="SSF141868">
    <property type="entry name" value="EAL domain-like"/>
    <property type="match status" value="1"/>
</dbReference>
<accession>A0A1M5Z6R3</accession>
<dbReference type="OrthoDB" id="5894408at2"/>
<dbReference type="PROSITE" id="PS50887">
    <property type="entry name" value="GGDEF"/>
    <property type="match status" value="1"/>
</dbReference>
<dbReference type="EMBL" id="FQXG01000009">
    <property type="protein sequence ID" value="SHI19778.1"/>
    <property type="molecule type" value="Genomic_DNA"/>
</dbReference>
<evidence type="ECO:0000259" key="3">
    <source>
        <dbReference type="PROSITE" id="PS50883"/>
    </source>
</evidence>
<dbReference type="Gene3D" id="3.20.20.450">
    <property type="entry name" value="EAL domain"/>
    <property type="match status" value="1"/>
</dbReference>
<dbReference type="SUPFAM" id="SSF55073">
    <property type="entry name" value="Nucleotide cyclase"/>
    <property type="match status" value="1"/>
</dbReference>
<dbReference type="CDD" id="cd01948">
    <property type="entry name" value="EAL"/>
    <property type="match status" value="1"/>
</dbReference>
<dbReference type="GO" id="GO:0071111">
    <property type="term" value="F:cyclic-guanylate-specific phosphodiesterase activity"/>
    <property type="evidence" value="ECO:0007669"/>
    <property type="project" value="InterPro"/>
</dbReference>
<dbReference type="STRING" id="299255.SAMN02745129_4741"/>
<dbReference type="PANTHER" id="PTHR33121">
    <property type="entry name" value="CYCLIC DI-GMP PHOSPHODIESTERASE PDEF"/>
    <property type="match status" value="1"/>
</dbReference>
<dbReference type="InterPro" id="IPR000160">
    <property type="entry name" value="GGDEF_dom"/>
</dbReference>
<keyword evidence="2" id="KW-0472">Membrane</keyword>
<dbReference type="InterPro" id="IPR043128">
    <property type="entry name" value="Rev_trsase/Diguanyl_cyclase"/>
</dbReference>